<keyword evidence="1" id="KW-1133">Transmembrane helix</keyword>
<dbReference type="OrthoDB" id="9974378at2759"/>
<dbReference type="InParanoid" id="A0A7E5V979"/>
<evidence type="ECO:0000256" key="1">
    <source>
        <dbReference type="SAM" id="Phobius"/>
    </source>
</evidence>
<dbReference type="PANTHER" id="PTHR47412:SF1">
    <property type="entry name" value="FI01434P-RELATED"/>
    <property type="match status" value="1"/>
</dbReference>
<accession>A0A7E5V979</accession>
<evidence type="ECO:0000313" key="3">
    <source>
        <dbReference type="RefSeq" id="XP_026724825.1"/>
    </source>
</evidence>
<gene>
    <name evidence="3" type="primary">LOC113491848</name>
</gene>
<keyword evidence="2" id="KW-1185">Reference proteome</keyword>
<dbReference type="AlphaFoldDB" id="A0A7E5V979"/>
<reference evidence="3" key="1">
    <citation type="submission" date="2025-08" db="UniProtKB">
        <authorList>
            <consortium name="RefSeq"/>
        </authorList>
    </citation>
    <scope>IDENTIFICATION</scope>
</reference>
<dbReference type="RefSeq" id="XP_026724825.1">
    <property type="nucleotide sequence ID" value="XM_026869024.1"/>
</dbReference>
<keyword evidence="1" id="KW-0472">Membrane</keyword>
<dbReference type="GeneID" id="113491848"/>
<sequence>MSRCLRIFGAYSFRLTRKHSTILLIASFILSMTIVLQLYAYKHHDHSHPRPKIGDFNYRPGAFLKGRQPGNRSFCMFNYGLPDRLKWDSLQVLPSPETGSRSHYGVIYNAIRGVAYLNISKIDAVSYVTQSTPEFLYHIVEIAKFWDGPISLAIFVPNYDLDISMQILDHLCHCYPMMAKVSVHLFFPNRAVPKIRTIGERKLAAITVKPVTISPNVTVEQLLRQRLENYRKLNNKTRAEYIQRVRQNKVERMMMKLPDKRYDVPNLRFEDCSGLEADDIITHRKSTLMVYPINVGRNVARNASLTNYFLVSDIEMVPSYNLAPKFLKMIRKLMGNEKRDSGCVFAKTVFVVPLFEVERGEKIPHDKATLIQMIATNRAMYFHQKVCSHCQRFPGLQTWLMREPKEALEPMLIAKREYPYHRWEPLYFGTNKEPWYSEVLSWEGRQDKMTQMLEMCLQQYRMVILDGGFLCHAAAPRPKHHRKRAEVTNTQKYMRIIKWFQKKYEDRFECKLLWGCPPNLN</sequence>
<keyword evidence="1" id="KW-0812">Transmembrane</keyword>
<feature type="transmembrane region" description="Helical" evidence="1">
    <location>
        <begin position="21"/>
        <end position="41"/>
    </location>
</feature>
<protein>
    <submittedName>
        <fullName evidence="3">Uncharacterized protein LOC113491848</fullName>
    </submittedName>
</protein>
<dbReference type="KEGG" id="tnl:113491848"/>
<dbReference type="Proteomes" id="UP000322000">
    <property type="component" value="Chromosome 3"/>
</dbReference>
<dbReference type="Pfam" id="PF13896">
    <property type="entry name" value="Glyco_transf_49"/>
    <property type="match status" value="1"/>
</dbReference>
<proteinExistence type="predicted"/>
<name>A0A7E5V979_TRINI</name>
<dbReference type="PANTHER" id="PTHR47412">
    <property type="entry name" value="FI01434P-RELATED"/>
    <property type="match status" value="1"/>
</dbReference>
<organism evidence="2 3">
    <name type="scientific">Trichoplusia ni</name>
    <name type="common">Cabbage looper</name>
    <dbReference type="NCBI Taxonomy" id="7111"/>
    <lineage>
        <taxon>Eukaryota</taxon>
        <taxon>Metazoa</taxon>
        <taxon>Ecdysozoa</taxon>
        <taxon>Arthropoda</taxon>
        <taxon>Hexapoda</taxon>
        <taxon>Insecta</taxon>
        <taxon>Pterygota</taxon>
        <taxon>Neoptera</taxon>
        <taxon>Endopterygota</taxon>
        <taxon>Lepidoptera</taxon>
        <taxon>Glossata</taxon>
        <taxon>Ditrysia</taxon>
        <taxon>Noctuoidea</taxon>
        <taxon>Noctuidae</taxon>
        <taxon>Plusiinae</taxon>
        <taxon>Trichoplusia</taxon>
    </lineage>
</organism>
<evidence type="ECO:0000313" key="2">
    <source>
        <dbReference type="Proteomes" id="UP000322000"/>
    </source>
</evidence>